<evidence type="ECO:0000256" key="3">
    <source>
        <dbReference type="ARBA" id="ARBA00022475"/>
    </source>
</evidence>
<evidence type="ECO:0000313" key="15">
    <source>
        <dbReference type="EMBL" id="EQC31230.1"/>
    </source>
</evidence>
<dbReference type="eggNOG" id="KOG4177">
    <property type="taxonomic scope" value="Eukaryota"/>
</dbReference>
<dbReference type="EMBL" id="JH767170">
    <property type="protein sequence ID" value="EQC31230.1"/>
    <property type="molecule type" value="Genomic_DNA"/>
</dbReference>
<dbReference type="GeneID" id="19951880"/>
<keyword evidence="11" id="KW-0407">Ion channel</keyword>
<proteinExistence type="predicted"/>
<organism evidence="15 16">
    <name type="scientific">Saprolegnia diclina (strain VS20)</name>
    <dbReference type="NCBI Taxonomy" id="1156394"/>
    <lineage>
        <taxon>Eukaryota</taxon>
        <taxon>Sar</taxon>
        <taxon>Stramenopiles</taxon>
        <taxon>Oomycota</taxon>
        <taxon>Saprolegniomycetes</taxon>
        <taxon>Saprolegniales</taxon>
        <taxon>Saprolegniaceae</taxon>
        <taxon>Saprolegnia</taxon>
    </lineage>
</organism>
<evidence type="ECO:0000256" key="10">
    <source>
        <dbReference type="ARBA" id="ARBA00023136"/>
    </source>
</evidence>
<keyword evidence="16" id="KW-1185">Reference proteome</keyword>
<dbReference type="GO" id="GO:0098703">
    <property type="term" value="P:calcium ion import across plasma membrane"/>
    <property type="evidence" value="ECO:0007669"/>
    <property type="project" value="TreeGrafter"/>
</dbReference>
<dbReference type="InParanoid" id="T0QCE5"/>
<evidence type="ECO:0000256" key="5">
    <source>
        <dbReference type="ARBA" id="ARBA00022692"/>
    </source>
</evidence>
<feature type="transmembrane region" description="Helical" evidence="13">
    <location>
        <begin position="865"/>
        <end position="889"/>
    </location>
</feature>
<feature type="repeat" description="ANK" evidence="12">
    <location>
        <begin position="388"/>
        <end position="420"/>
    </location>
</feature>
<name>T0QCE5_SAPDV</name>
<keyword evidence="10 13" id="KW-0472">Membrane</keyword>
<comment type="subcellular location">
    <subcellularLocation>
        <location evidence="1">Cell membrane</location>
        <topology evidence="1">Multi-pass membrane protein</topology>
    </subcellularLocation>
</comment>
<dbReference type="PROSITE" id="PS50088">
    <property type="entry name" value="ANK_REPEAT"/>
    <property type="match status" value="2"/>
</dbReference>
<dbReference type="VEuPathDB" id="FungiDB:SDRG_11153"/>
<dbReference type="GO" id="GO:0005216">
    <property type="term" value="F:monoatomic ion channel activity"/>
    <property type="evidence" value="ECO:0007669"/>
    <property type="project" value="InterPro"/>
</dbReference>
<accession>T0QCE5</accession>
<dbReference type="InterPro" id="IPR005821">
    <property type="entry name" value="Ion_trans_dom"/>
</dbReference>
<keyword evidence="9" id="KW-0406">Ion transport</keyword>
<evidence type="ECO:0000256" key="8">
    <source>
        <dbReference type="ARBA" id="ARBA00022989"/>
    </source>
</evidence>
<dbReference type="SUPFAM" id="SSF48403">
    <property type="entry name" value="Ankyrin repeat"/>
    <property type="match status" value="1"/>
</dbReference>
<evidence type="ECO:0000256" key="13">
    <source>
        <dbReference type="SAM" id="Phobius"/>
    </source>
</evidence>
<feature type="transmembrane region" description="Helical" evidence="13">
    <location>
        <begin position="757"/>
        <end position="778"/>
    </location>
</feature>
<dbReference type="AlphaFoldDB" id="T0QCE5"/>
<evidence type="ECO:0000313" key="16">
    <source>
        <dbReference type="Proteomes" id="UP000030762"/>
    </source>
</evidence>
<keyword evidence="6" id="KW-0677">Repeat</keyword>
<keyword evidence="8 13" id="KW-1133">Transmembrane helix</keyword>
<evidence type="ECO:0000259" key="14">
    <source>
        <dbReference type="Pfam" id="PF00520"/>
    </source>
</evidence>
<dbReference type="STRING" id="1156394.T0QCE5"/>
<dbReference type="Gene3D" id="1.25.40.20">
    <property type="entry name" value="Ankyrin repeat-containing domain"/>
    <property type="match status" value="3"/>
</dbReference>
<feature type="repeat" description="ANK" evidence="12">
    <location>
        <begin position="421"/>
        <end position="453"/>
    </location>
</feature>
<feature type="transmembrane region" description="Helical" evidence="13">
    <location>
        <begin position="798"/>
        <end position="820"/>
    </location>
</feature>
<evidence type="ECO:0000256" key="6">
    <source>
        <dbReference type="ARBA" id="ARBA00022737"/>
    </source>
</evidence>
<keyword evidence="2" id="KW-0813">Transport</keyword>
<dbReference type="InterPro" id="IPR036770">
    <property type="entry name" value="Ankyrin_rpt-contain_sf"/>
</dbReference>
<evidence type="ECO:0000256" key="12">
    <source>
        <dbReference type="PROSITE-ProRule" id="PRU00023"/>
    </source>
</evidence>
<feature type="transmembrane region" description="Helical" evidence="13">
    <location>
        <begin position="664"/>
        <end position="685"/>
    </location>
</feature>
<evidence type="ECO:0000256" key="4">
    <source>
        <dbReference type="ARBA" id="ARBA00022568"/>
    </source>
</evidence>
<evidence type="ECO:0000256" key="9">
    <source>
        <dbReference type="ARBA" id="ARBA00023065"/>
    </source>
</evidence>
<dbReference type="RefSeq" id="XP_008615403.1">
    <property type="nucleotide sequence ID" value="XM_008617181.1"/>
</dbReference>
<feature type="transmembrane region" description="Helical" evidence="13">
    <location>
        <begin position="691"/>
        <end position="711"/>
    </location>
</feature>
<evidence type="ECO:0000256" key="7">
    <source>
        <dbReference type="ARBA" id="ARBA00022837"/>
    </source>
</evidence>
<sequence length="954" mass="105957">MRALVLLLRAGADVNAVNKSGKTAAELTTDIDVADVLAKEAAFRSEFPVHCIARCNNVAAIDAWLAEMSASAAKDVTRRMKIERAISATDKYLKDGRSVLMYAVDAIDVLQTDQVLNHLLPHCSIDVLKLQDKYGKSTLDYLLEKDIVCTANIDGASNAPLVKALDALSRQSTLPLCFAPRATLPRGGAPPRTCSGACMEAGRSRTVHFAQLAADGNWTDLATALQVPVDEDAINGYTALHHICIKANVRMLQLLVQQPKLDLSMGTHDEPYLNALQLALVHDFEDGVRILLAAGAPHCVYDAYFAARICKMRKGATASENLALDSWELEHRYPAYYLVRLANVTEAERCIGAKETPLHVAVRKASPLSIVEKLLETDDVDMDARNDNGETALLIAVKNGSMDHVKCLLTKGADAELCDKNDRSPLMFAAEQGKLELIELLMEHLDDLPAGEVFFRSGRFVYGIEVWVLFTREGAVRNDSKAFLHRRAVRMVTLRVNDAFTKNTFLKAISCSAALVQTYLNDCVSMNRHDISFFNLRVVYGTNAKESPLYTILNLNLKDADETFAAQKLCLEHAVFRRLLEIKWELFGRRMYVERLLMHLLLLVTMTISSILFGDAPPSSTSYGISLTTLCFTAVGYVAAQGLRPRTYFARFEYYRFWPSRLRLHLALLVIFGTVVTAVPLLRAADALAMGSWYATFNHVLLGLTASYFIINEVQEMHGDRRQYFSATINVVQLVNYGLILGLFVPMKLNWIPTADIVQVGVGAILNLVLWVLSLQFLEVVSSASYLLPMMARLFGDVWNFFLIFGIFQIGLTLIFYQLFVLEPDAAFSSLGQSFMSTYFVTFGQVPLDALQAYGDGSDSYASTMYTGLAILMMAHSAIVVVILLNVLLAMMNQTVTSGLEKARTQALISYARCILRLEITMNLSEKDVEHFTHVVDNDGKMALHRIFTERSTL</sequence>
<protein>
    <recommendedName>
        <fullName evidence="14">Ion transport domain-containing protein</fullName>
    </recommendedName>
</protein>
<keyword evidence="7" id="KW-0106">Calcium</keyword>
<dbReference type="PROSITE" id="PS50297">
    <property type="entry name" value="ANK_REP_REGION"/>
    <property type="match status" value="2"/>
</dbReference>
<evidence type="ECO:0000256" key="1">
    <source>
        <dbReference type="ARBA" id="ARBA00004651"/>
    </source>
</evidence>
<feature type="transmembrane region" description="Helical" evidence="13">
    <location>
        <begin position="723"/>
        <end position="745"/>
    </location>
</feature>
<reference evidence="15 16" key="1">
    <citation type="submission" date="2012-04" db="EMBL/GenBank/DDBJ databases">
        <title>The Genome Sequence of Saprolegnia declina VS20.</title>
        <authorList>
            <consortium name="The Broad Institute Genome Sequencing Platform"/>
            <person name="Russ C."/>
            <person name="Nusbaum C."/>
            <person name="Tyler B."/>
            <person name="van West P."/>
            <person name="Dieguez-Uribeondo J."/>
            <person name="de Bruijn I."/>
            <person name="Tripathy S."/>
            <person name="Jiang R."/>
            <person name="Young S.K."/>
            <person name="Zeng Q."/>
            <person name="Gargeya S."/>
            <person name="Fitzgerald M."/>
            <person name="Haas B."/>
            <person name="Abouelleil A."/>
            <person name="Alvarado L."/>
            <person name="Arachchi H.M."/>
            <person name="Berlin A."/>
            <person name="Chapman S.B."/>
            <person name="Goldberg J."/>
            <person name="Griggs A."/>
            <person name="Gujja S."/>
            <person name="Hansen M."/>
            <person name="Howarth C."/>
            <person name="Imamovic A."/>
            <person name="Larimer J."/>
            <person name="McCowen C."/>
            <person name="Montmayeur A."/>
            <person name="Murphy C."/>
            <person name="Neiman D."/>
            <person name="Pearson M."/>
            <person name="Priest M."/>
            <person name="Roberts A."/>
            <person name="Saif S."/>
            <person name="Shea T."/>
            <person name="Sisk P."/>
            <person name="Sykes S."/>
            <person name="Wortman J."/>
            <person name="Nusbaum C."/>
            <person name="Birren B."/>
        </authorList>
    </citation>
    <scope>NUCLEOTIDE SEQUENCE [LARGE SCALE GENOMIC DNA]</scope>
    <source>
        <strain evidence="15 16">VS20</strain>
    </source>
</reference>
<feature type="transmembrane region" description="Helical" evidence="13">
    <location>
        <begin position="625"/>
        <end position="643"/>
    </location>
</feature>
<dbReference type="InterPro" id="IPR024862">
    <property type="entry name" value="TRPV"/>
</dbReference>
<keyword evidence="3" id="KW-1003">Cell membrane</keyword>
<evidence type="ECO:0000256" key="2">
    <source>
        <dbReference type="ARBA" id="ARBA00022448"/>
    </source>
</evidence>
<dbReference type="Pfam" id="PF12796">
    <property type="entry name" value="Ank_2"/>
    <property type="match status" value="1"/>
</dbReference>
<keyword evidence="4" id="KW-0109">Calcium transport</keyword>
<dbReference type="PANTHER" id="PTHR10582">
    <property type="entry name" value="TRANSIENT RECEPTOR POTENTIAL ION CHANNEL PROTEIN"/>
    <property type="match status" value="1"/>
</dbReference>
<dbReference type="Pfam" id="PF00520">
    <property type="entry name" value="Ion_trans"/>
    <property type="match status" value="1"/>
</dbReference>
<evidence type="ECO:0000256" key="11">
    <source>
        <dbReference type="ARBA" id="ARBA00023303"/>
    </source>
</evidence>
<dbReference type="SMART" id="SM00248">
    <property type="entry name" value="ANK"/>
    <property type="match status" value="6"/>
</dbReference>
<feature type="domain" description="Ion transport" evidence="14">
    <location>
        <begin position="668"/>
        <end position="898"/>
    </location>
</feature>
<dbReference type="Proteomes" id="UP000030762">
    <property type="component" value="Unassembled WGS sequence"/>
</dbReference>
<dbReference type="GO" id="GO:0005886">
    <property type="term" value="C:plasma membrane"/>
    <property type="evidence" value="ECO:0007669"/>
    <property type="project" value="UniProtKB-SubCell"/>
</dbReference>
<keyword evidence="5 13" id="KW-0812">Transmembrane</keyword>
<dbReference type="PANTHER" id="PTHR10582:SF2">
    <property type="entry name" value="INACTIVE"/>
    <property type="match status" value="1"/>
</dbReference>
<dbReference type="OrthoDB" id="10254686at2759"/>
<gene>
    <name evidence="15" type="ORF">SDRG_11153</name>
</gene>
<dbReference type="InterPro" id="IPR002110">
    <property type="entry name" value="Ankyrin_rpt"/>
</dbReference>
<keyword evidence="12" id="KW-0040">ANK repeat</keyword>